<keyword evidence="9" id="KW-0406">Ion transport</keyword>
<dbReference type="Pfam" id="PF00593">
    <property type="entry name" value="TonB_dep_Rec_b-barrel"/>
    <property type="match status" value="1"/>
</dbReference>
<evidence type="ECO:0000256" key="14">
    <source>
        <dbReference type="PROSITE-ProRule" id="PRU01360"/>
    </source>
</evidence>
<dbReference type="InterPro" id="IPR010105">
    <property type="entry name" value="TonB_sidphr_rcpt"/>
</dbReference>
<dbReference type="GO" id="GO:0015891">
    <property type="term" value="P:siderophore transport"/>
    <property type="evidence" value="ECO:0007669"/>
    <property type="project" value="InterPro"/>
</dbReference>
<sequence length="750" mass="79101">MLIRSRYALRPVAGAVALLVSVACAPALAQTQEDAAATAPANAAAAQAATEDSVLPTVTVSASADASAQGLSKAFAGGQVARGGRVGILGTEDIMNTPFSTTAYTQDLIRDQQARSVGDVLQNDASVRVSRGFGNFQESYFVRGFVLGSDSIAYNGLYGLLPRQYVSAELFERVELLRGASGFLNGASPAGDSIGGALNLLPKRASNEPLTRVSVGGSSGAQGYAAADISRRFGPDQATGLRLNVAKRKGDTAIDGEKVDLSVVSLGMDWRSRDLRLSADVGYQSHKLTAPRPNVTLNAAVTQVPSAPDNSKSFAQPWSYSNERDSFGSVRGEYDINSQVTAWVAGGARFGRERNSLANLTLNNGSTGTGTQARFDNTRADDIYTGEVGLRGKMTTGSIGHSLVLAASTFSDKRKNAFYSQPAASAFATNLYNPVYGVAPPLGTSSNDLDDPALQARIKLSSLALSDTLSMLDERLLLTVGLRHQTIETQTFAYNTGIAAPKVDKSRTSPMAAVVFKPAERLSLYANYIEGLTPGEIAPALSGGLLVANAGDALAPYVSKQKELGLKWDGGDIGAGLAWFTTDKPRVFRNAVSGVYGPEGTDRHRGLELNVFGQVTRGLRVLGGVTWLDAKQLADGNNPNAGKRVIGVPRQQGNLGLEWDVPGANGLTLDARAVATGSSYANATNTLQVAGWTRFDLGARYLTEIDGRLVTFRARVENAANRNYWASVGSTGYLVLSNPRTFTVSASVDF</sequence>
<dbReference type="InterPro" id="IPR039426">
    <property type="entry name" value="TonB-dep_rcpt-like"/>
</dbReference>
<keyword evidence="13 14" id="KW-0998">Cell outer membrane</keyword>
<keyword evidence="4 14" id="KW-1134">Transmembrane beta strand</keyword>
<dbReference type="InterPro" id="IPR000531">
    <property type="entry name" value="Beta-barrel_TonB"/>
</dbReference>
<feature type="short sequence motif" description="TonB C-terminal box" evidence="15">
    <location>
        <begin position="733"/>
        <end position="750"/>
    </location>
</feature>
<evidence type="ECO:0000256" key="13">
    <source>
        <dbReference type="ARBA" id="ARBA00023237"/>
    </source>
</evidence>
<dbReference type="PROSITE" id="PS51257">
    <property type="entry name" value="PROKAR_LIPOPROTEIN"/>
    <property type="match status" value="1"/>
</dbReference>
<dbReference type="NCBIfam" id="TIGR01783">
    <property type="entry name" value="TonB-siderophor"/>
    <property type="match status" value="1"/>
</dbReference>
<evidence type="ECO:0000259" key="19">
    <source>
        <dbReference type="Pfam" id="PF07715"/>
    </source>
</evidence>
<keyword evidence="12 20" id="KW-0675">Receptor</keyword>
<gene>
    <name evidence="20" type="ORF">HS961_12430</name>
</gene>
<evidence type="ECO:0000256" key="8">
    <source>
        <dbReference type="ARBA" id="ARBA00023004"/>
    </source>
</evidence>
<dbReference type="Gene3D" id="2.40.170.20">
    <property type="entry name" value="TonB-dependent receptor, beta-barrel domain"/>
    <property type="match status" value="1"/>
</dbReference>
<dbReference type="EMBL" id="CP058554">
    <property type="protein sequence ID" value="QMV73568.1"/>
    <property type="molecule type" value="Genomic_DNA"/>
</dbReference>
<dbReference type="GO" id="GO:0038023">
    <property type="term" value="F:signaling receptor activity"/>
    <property type="evidence" value="ECO:0007669"/>
    <property type="project" value="InterPro"/>
</dbReference>
<dbReference type="SUPFAM" id="SSF56935">
    <property type="entry name" value="Porins"/>
    <property type="match status" value="1"/>
</dbReference>
<evidence type="ECO:0000256" key="6">
    <source>
        <dbReference type="ARBA" id="ARBA00022692"/>
    </source>
</evidence>
<evidence type="ECO:0000256" key="11">
    <source>
        <dbReference type="ARBA" id="ARBA00023136"/>
    </source>
</evidence>
<evidence type="ECO:0000256" key="12">
    <source>
        <dbReference type="ARBA" id="ARBA00023170"/>
    </source>
</evidence>
<keyword evidence="7 17" id="KW-0732">Signal</keyword>
<evidence type="ECO:0000256" key="3">
    <source>
        <dbReference type="ARBA" id="ARBA00022448"/>
    </source>
</evidence>
<keyword evidence="8" id="KW-0408">Iron</keyword>
<dbReference type="PROSITE" id="PS52016">
    <property type="entry name" value="TONB_DEPENDENT_REC_3"/>
    <property type="match status" value="1"/>
</dbReference>
<dbReference type="PANTHER" id="PTHR32552">
    <property type="entry name" value="FERRICHROME IRON RECEPTOR-RELATED"/>
    <property type="match status" value="1"/>
</dbReference>
<evidence type="ECO:0000256" key="16">
    <source>
        <dbReference type="RuleBase" id="RU003357"/>
    </source>
</evidence>
<dbReference type="CDD" id="cd01347">
    <property type="entry name" value="ligand_gated_channel"/>
    <property type="match status" value="1"/>
</dbReference>
<evidence type="ECO:0000256" key="15">
    <source>
        <dbReference type="PROSITE-ProRule" id="PRU10144"/>
    </source>
</evidence>
<evidence type="ECO:0000256" key="5">
    <source>
        <dbReference type="ARBA" id="ARBA00022496"/>
    </source>
</evidence>
<evidence type="ECO:0000256" key="10">
    <source>
        <dbReference type="ARBA" id="ARBA00023077"/>
    </source>
</evidence>
<accession>A0A7G5EHU3</accession>
<organism evidence="20 21">
    <name type="scientific">Comamonas piscis</name>
    <dbReference type="NCBI Taxonomy" id="1562974"/>
    <lineage>
        <taxon>Bacteria</taxon>
        <taxon>Pseudomonadati</taxon>
        <taxon>Pseudomonadota</taxon>
        <taxon>Betaproteobacteria</taxon>
        <taxon>Burkholderiales</taxon>
        <taxon>Comamonadaceae</taxon>
        <taxon>Comamonas</taxon>
    </lineage>
</organism>
<evidence type="ECO:0000256" key="7">
    <source>
        <dbReference type="ARBA" id="ARBA00022729"/>
    </source>
</evidence>
<name>A0A7G5EHU3_9BURK</name>
<dbReference type="InterPro" id="IPR037066">
    <property type="entry name" value="Plug_dom_sf"/>
</dbReference>
<dbReference type="PANTHER" id="PTHR32552:SF82">
    <property type="entry name" value="FCUA PROTEIN"/>
    <property type="match status" value="1"/>
</dbReference>
<evidence type="ECO:0000256" key="4">
    <source>
        <dbReference type="ARBA" id="ARBA00022452"/>
    </source>
</evidence>
<keyword evidence="21" id="KW-1185">Reference proteome</keyword>
<evidence type="ECO:0000259" key="18">
    <source>
        <dbReference type="Pfam" id="PF00593"/>
    </source>
</evidence>
<dbReference type="GO" id="GO:0009279">
    <property type="term" value="C:cell outer membrane"/>
    <property type="evidence" value="ECO:0007669"/>
    <property type="project" value="UniProtKB-SubCell"/>
</dbReference>
<feature type="domain" description="TonB-dependent receptor plug" evidence="19">
    <location>
        <begin position="94"/>
        <end position="191"/>
    </location>
</feature>
<dbReference type="AlphaFoldDB" id="A0A7G5EHU3"/>
<keyword evidence="3 14" id="KW-0813">Transport</keyword>
<dbReference type="PROSITE" id="PS01156">
    <property type="entry name" value="TONB_DEPENDENT_REC_2"/>
    <property type="match status" value="1"/>
</dbReference>
<dbReference type="GO" id="GO:0015344">
    <property type="term" value="F:siderophore uptake transmembrane transporter activity"/>
    <property type="evidence" value="ECO:0007669"/>
    <property type="project" value="TreeGrafter"/>
</dbReference>
<keyword evidence="11 14" id="KW-0472">Membrane</keyword>
<comment type="similarity">
    <text evidence="2 14 16">Belongs to the TonB-dependent receptor family.</text>
</comment>
<dbReference type="InterPro" id="IPR010917">
    <property type="entry name" value="TonB_rcpt_CS"/>
</dbReference>
<dbReference type="RefSeq" id="WP_182322385.1">
    <property type="nucleotide sequence ID" value="NZ_CP058554.1"/>
</dbReference>
<proteinExistence type="inferred from homology"/>
<dbReference type="Gene3D" id="2.170.130.10">
    <property type="entry name" value="TonB-dependent receptor, plug domain"/>
    <property type="match status" value="1"/>
</dbReference>
<evidence type="ECO:0000313" key="21">
    <source>
        <dbReference type="Proteomes" id="UP000515240"/>
    </source>
</evidence>
<dbReference type="Proteomes" id="UP000515240">
    <property type="component" value="Chromosome"/>
</dbReference>
<dbReference type="InterPro" id="IPR012910">
    <property type="entry name" value="Plug_dom"/>
</dbReference>
<reference evidence="20 21" key="1">
    <citation type="journal article" date="2020" name="G3 (Bethesda)">
        <title>CeMbio - The Caenorhabditis elegans Microbiome Resource.</title>
        <authorList>
            <person name="Dirksen P."/>
            <person name="Assie A."/>
            <person name="Zimmermann J."/>
            <person name="Zhang F."/>
            <person name="Tietje A.M."/>
            <person name="Marsh S.A."/>
            <person name="Felix M.A."/>
            <person name="Shapira M."/>
            <person name="Kaleta C."/>
            <person name="Schulenburg H."/>
            <person name="Samuel B."/>
        </authorList>
    </citation>
    <scope>NUCLEOTIDE SEQUENCE [LARGE SCALE GENOMIC DNA]</scope>
    <source>
        <strain evidence="20 21">BIGb0172</strain>
    </source>
</reference>
<keyword evidence="5" id="KW-0410">Iron transport</keyword>
<evidence type="ECO:0000256" key="9">
    <source>
        <dbReference type="ARBA" id="ARBA00023065"/>
    </source>
</evidence>
<evidence type="ECO:0000256" key="2">
    <source>
        <dbReference type="ARBA" id="ARBA00009810"/>
    </source>
</evidence>
<dbReference type="KEGG" id="cpis:HS961_12430"/>
<evidence type="ECO:0000313" key="20">
    <source>
        <dbReference type="EMBL" id="QMV73568.1"/>
    </source>
</evidence>
<feature type="chain" id="PRO_5028883453" evidence="17">
    <location>
        <begin position="30"/>
        <end position="750"/>
    </location>
</feature>
<feature type="signal peptide" evidence="17">
    <location>
        <begin position="1"/>
        <end position="29"/>
    </location>
</feature>
<protein>
    <submittedName>
        <fullName evidence="20">TonB-dependent receptor</fullName>
    </submittedName>
</protein>
<dbReference type="InterPro" id="IPR036942">
    <property type="entry name" value="Beta-barrel_TonB_sf"/>
</dbReference>
<evidence type="ECO:0000256" key="17">
    <source>
        <dbReference type="SAM" id="SignalP"/>
    </source>
</evidence>
<keyword evidence="10 16" id="KW-0798">TonB box</keyword>
<evidence type="ECO:0000256" key="1">
    <source>
        <dbReference type="ARBA" id="ARBA00004571"/>
    </source>
</evidence>
<dbReference type="Pfam" id="PF07715">
    <property type="entry name" value="Plug"/>
    <property type="match status" value="1"/>
</dbReference>
<feature type="domain" description="TonB-dependent receptor-like beta-barrel" evidence="18">
    <location>
        <begin position="276"/>
        <end position="718"/>
    </location>
</feature>
<keyword evidence="6 14" id="KW-0812">Transmembrane</keyword>
<comment type="subcellular location">
    <subcellularLocation>
        <location evidence="1 14">Cell outer membrane</location>
        <topology evidence="1 14">Multi-pass membrane protein</topology>
    </subcellularLocation>
</comment>